<evidence type="ECO:0000313" key="3">
    <source>
        <dbReference type="EMBL" id="KAF6220946.1"/>
    </source>
</evidence>
<dbReference type="RefSeq" id="XP_037150381.1">
    <property type="nucleotide sequence ID" value="XM_037293552.1"/>
</dbReference>
<evidence type="ECO:0000256" key="2">
    <source>
        <dbReference type="SAM" id="Phobius"/>
    </source>
</evidence>
<proteinExistence type="predicted"/>
<feature type="compositionally biased region" description="Polar residues" evidence="1">
    <location>
        <begin position="190"/>
        <end position="202"/>
    </location>
</feature>
<keyword evidence="2" id="KW-1133">Transmembrane helix</keyword>
<gene>
    <name evidence="3" type="ORF">HO133_002627</name>
</gene>
<feature type="compositionally biased region" description="Basic residues" evidence="1">
    <location>
        <begin position="451"/>
        <end position="460"/>
    </location>
</feature>
<dbReference type="GeneID" id="59331039"/>
<comment type="caution">
    <text evidence="3">The sequence shown here is derived from an EMBL/GenBank/DDBJ whole genome shotgun (WGS) entry which is preliminary data.</text>
</comment>
<feature type="compositionally biased region" description="Basic and acidic residues" evidence="1">
    <location>
        <begin position="222"/>
        <end position="239"/>
    </location>
</feature>
<feature type="region of interest" description="Disordered" evidence="1">
    <location>
        <begin position="96"/>
        <end position="315"/>
    </location>
</feature>
<dbReference type="PANTHER" id="PTHR40623">
    <property type="entry name" value="INTEGRAL MEMBRANE PROTEIN"/>
    <property type="match status" value="1"/>
</dbReference>
<dbReference type="AlphaFoldDB" id="A0A8H6CD06"/>
<feature type="region of interest" description="Disordered" evidence="1">
    <location>
        <begin position="443"/>
        <end position="468"/>
    </location>
</feature>
<keyword evidence="2" id="KW-0472">Membrane</keyword>
<dbReference type="Proteomes" id="UP000593566">
    <property type="component" value="Unassembled WGS sequence"/>
</dbReference>
<keyword evidence="4" id="KW-1185">Reference proteome</keyword>
<feature type="region of interest" description="Disordered" evidence="1">
    <location>
        <begin position="347"/>
        <end position="370"/>
    </location>
</feature>
<dbReference type="PANTHER" id="PTHR40623:SF2">
    <property type="entry name" value="INTEGRAL MEMBRANE PROTEIN"/>
    <property type="match status" value="1"/>
</dbReference>
<accession>A0A8H6CD06</accession>
<feature type="compositionally biased region" description="Polar residues" evidence="1">
    <location>
        <begin position="240"/>
        <end position="272"/>
    </location>
</feature>
<feature type="transmembrane region" description="Helical" evidence="2">
    <location>
        <begin position="15"/>
        <end position="36"/>
    </location>
</feature>
<evidence type="ECO:0000313" key="4">
    <source>
        <dbReference type="Proteomes" id="UP000593566"/>
    </source>
</evidence>
<feature type="compositionally biased region" description="Low complexity" evidence="1">
    <location>
        <begin position="122"/>
        <end position="134"/>
    </location>
</feature>
<protein>
    <submittedName>
        <fullName evidence="3">Uncharacterized protein</fullName>
    </submittedName>
</protein>
<organism evidence="3 4">
    <name type="scientific">Letharia lupina</name>
    <dbReference type="NCBI Taxonomy" id="560253"/>
    <lineage>
        <taxon>Eukaryota</taxon>
        <taxon>Fungi</taxon>
        <taxon>Dikarya</taxon>
        <taxon>Ascomycota</taxon>
        <taxon>Pezizomycotina</taxon>
        <taxon>Lecanoromycetes</taxon>
        <taxon>OSLEUM clade</taxon>
        <taxon>Lecanoromycetidae</taxon>
        <taxon>Lecanorales</taxon>
        <taxon>Lecanorineae</taxon>
        <taxon>Parmeliaceae</taxon>
        <taxon>Letharia</taxon>
    </lineage>
</organism>
<reference evidence="3 4" key="1">
    <citation type="journal article" date="2020" name="Genomics">
        <title>Complete, high-quality genomes from long-read metagenomic sequencing of two wolf lichen thalli reveals enigmatic genome architecture.</title>
        <authorList>
            <person name="McKenzie S.K."/>
            <person name="Walston R.F."/>
            <person name="Allen J.L."/>
        </authorList>
    </citation>
    <scope>NUCLEOTIDE SEQUENCE [LARGE SCALE GENOMIC DNA]</scope>
    <source>
        <strain evidence="3">WasteWater1</strain>
    </source>
</reference>
<name>A0A8H6CD06_9LECA</name>
<keyword evidence="2" id="KW-0812">Transmembrane</keyword>
<sequence>MGKAFFTSWVLWEKMVFILGASILLVIFLGLIKLTYNKWRLRKYTAVAETKAAVRREMQHTASVKRGRSQRQGIPFGIRALESGIEVDGVWISGANTPSSMPGSPNIAAMKPKPARQDHSPEASSSTSEMSRIEIPQPVHGYPNNPRMNHSAGPSYKLPTPIDRPVASEQQHIKPPTSDHQSHGRPTYQPRRSSQLRYSDSLNPEDSEAFAALEGRTMAADRNGKRPEGSDSSGEEYRDSTSWPGHSKNSSGSENHSDANQPIQPKRSSNSYLHPASRQPASRQPPKIRTSNSYNPDRYKPVQLDPLASNTESHMDELGRLHVRNRESGMTVVYAPVEDSVSRRIASSQGPTHEVSDPFATPETSPKEDRIPVMVDAPPANQHSEMIGNGDIDYIQGHAQPLRPFDGNRQLRRSQVIRKVNSGFEILRPGTLVTPRRSSDIADVREDYDRKPKKLQRRSRASSFVEDV</sequence>
<evidence type="ECO:0000256" key="1">
    <source>
        <dbReference type="SAM" id="MobiDB-lite"/>
    </source>
</evidence>
<dbReference type="EMBL" id="JACCJB010000015">
    <property type="protein sequence ID" value="KAF6220946.1"/>
    <property type="molecule type" value="Genomic_DNA"/>
</dbReference>